<accession>A0A2U1JUM2</accession>
<proteinExistence type="predicted"/>
<protein>
    <submittedName>
        <fullName evidence="1">DUF1798 domain-containing protein</fullName>
    </submittedName>
</protein>
<dbReference type="Proteomes" id="UP000245998">
    <property type="component" value="Unassembled WGS sequence"/>
</dbReference>
<name>A0A2U1JUM2_9BACI</name>
<dbReference type="InterPro" id="IPR023351">
    <property type="entry name" value="YppE-like_sf"/>
</dbReference>
<evidence type="ECO:0000313" key="1">
    <source>
        <dbReference type="EMBL" id="PWA08900.1"/>
    </source>
</evidence>
<reference evidence="1 2" key="1">
    <citation type="submission" date="2018-04" db="EMBL/GenBank/DDBJ databases">
        <title>Camelliibacillus theae gen. nov., sp. nov., isolated from Pu'er tea.</title>
        <authorList>
            <person name="Niu L."/>
        </authorList>
    </citation>
    <scope>NUCLEOTIDE SEQUENCE [LARGE SCALE GENOMIC DNA]</scope>
    <source>
        <strain evidence="1 2">T8</strain>
    </source>
</reference>
<keyword evidence="2" id="KW-1185">Reference proteome</keyword>
<dbReference type="Gene3D" id="1.20.120.440">
    <property type="entry name" value="YppE-like"/>
    <property type="match status" value="1"/>
</dbReference>
<evidence type="ECO:0000313" key="2">
    <source>
        <dbReference type="Proteomes" id="UP000245998"/>
    </source>
</evidence>
<sequence>MAGNSEQSLINLTKKLLDLNNKAYSQYVEHTKHEGYESDFYNEVKPFSDEVLKVAGKWKEAALEWLGEGQVKYLYPIQIENAFENLLITSVQAFQKDTAARKFNERRFIEMIKSVDYVLNTMLSQLKS</sequence>
<dbReference type="EMBL" id="QCZG01000033">
    <property type="protein sequence ID" value="PWA08900.1"/>
    <property type="molecule type" value="Genomic_DNA"/>
</dbReference>
<dbReference type="Pfam" id="PF08807">
    <property type="entry name" value="DUF1798"/>
    <property type="match status" value="1"/>
</dbReference>
<gene>
    <name evidence="1" type="ORF">DCC39_14160</name>
</gene>
<dbReference type="SUPFAM" id="SSF140415">
    <property type="entry name" value="YppE-like"/>
    <property type="match status" value="1"/>
</dbReference>
<dbReference type="RefSeq" id="WP_116555552.1">
    <property type="nucleotide sequence ID" value="NZ_QCZG01000033.1"/>
</dbReference>
<dbReference type="OrthoDB" id="2361079at2"/>
<comment type="caution">
    <text evidence="1">The sequence shown here is derived from an EMBL/GenBank/DDBJ whole genome shotgun (WGS) entry which is preliminary data.</text>
</comment>
<dbReference type="InterPro" id="IPR014913">
    <property type="entry name" value="YppE-like"/>
</dbReference>
<dbReference type="AlphaFoldDB" id="A0A2U1JUM2"/>
<organism evidence="1 2">
    <name type="scientific">Pueribacillus theae</name>
    <dbReference type="NCBI Taxonomy" id="2171751"/>
    <lineage>
        <taxon>Bacteria</taxon>
        <taxon>Bacillati</taxon>
        <taxon>Bacillota</taxon>
        <taxon>Bacilli</taxon>
        <taxon>Bacillales</taxon>
        <taxon>Bacillaceae</taxon>
        <taxon>Pueribacillus</taxon>
    </lineage>
</organism>